<dbReference type="PANTHER" id="PTHR21320:SF3">
    <property type="entry name" value="CYTOCHROME C OXIDASE ASSEMBLY PROTEIN COX11, MITOCHONDRIAL-RELATED"/>
    <property type="match status" value="1"/>
</dbReference>
<reference evidence="8" key="1">
    <citation type="submission" date="2025-08" db="UniProtKB">
        <authorList>
            <consortium name="RefSeq"/>
        </authorList>
    </citation>
    <scope>IDENTIFICATION</scope>
    <source>
        <tissue evidence="8">Testes</tissue>
    </source>
</reference>
<accession>A0ABM0GQ50</accession>
<dbReference type="Proteomes" id="UP000694865">
    <property type="component" value="Unplaced"/>
</dbReference>
<evidence type="ECO:0000256" key="4">
    <source>
        <dbReference type="ARBA" id="ARBA00022989"/>
    </source>
</evidence>
<comment type="function">
    <text evidence="1">Exerts its effect at some terminal stage of cytochrome c oxidase synthesis, probably by being involved in the insertion of the copper B into subunit I.</text>
</comment>
<organism evidence="7 8">
    <name type="scientific">Saccoglossus kowalevskii</name>
    <name type="common">Acorn worm</name>
    <dbReference type="NCBI Taxonomy" id="10224"/>
    <lineage>
        <taxon>Eukaryota</taxon>
        <taxon>Metazoa</taxon>
        <taxon>Hemichordata</taxon>
        <taxon>Enteropneusta</taxon>
        <taxon>Harrimaniidae</taxon>
        <taxon>Saccoglossus</taxon>
    </lineage>
</organism>
<name>A0ABM0GQ50_SACKO</name>
<dbReference type="Pfam" id="PF04442">
    <property type="entry name" value="CtaG_Cox11"/>
    <property type="match status" value="1"/>
</dbReference>
<dbReference type="PANTHER" id="PTHR21320">
    <property type="entry name" value="CYTOCHROME C OXIDASE ASSEMBLY PROTEIN COX11-RELATED"/>
    <property type="match status" value="1"/>
</dbReference>
<dbReference type="InterPro" id="IPR023471">
    <property type="entry name" value="CtaG/Cox11_dom_sf"/>
</dbReference>
<feature type="transmembrane region" description="Helical" evidence="6">
    <location>
        <begin position="115"/>
        <end position="134"/>
    </location>
</feature>
<keyword evidence="5 6" id="KW-0472">Membrane</keyword>
<dbReference type="InterPro" id="IPR007533">
    <property type="entry name" value="Cyt_c_oxidase_assmbl_CtaG"/>
</dbReference>
<sequence length="302" mass="34624">MATLVKQALKFPSSSANYLEFWRFTNLRFYCNYALKKTEVSSIPSICRTSHHNVHTHKFNGPTKHYFRLFPVCKNSSALSSLITPPVLYNTMFVRFKKVHPRISAHQFQQKNKTVMIYITSIAVLIVGLSYAAVPLYTLFCQATGLGGQATIGHDTEKVETMEKVATRQILIKFNADLASSMRWNFKPQMGEVRVHPGETALAFYKAKNPTDKPIIGIATYNILPFEAGQYFNKIQCFCFEEQILNPHEEVDMPVFFYIDPDFAEDPKMLNIDTLTLSYTFFEAKEGLELPQPFTNQNIQMR</sequence>
<evidence type="ECO:0000256" key="2">
    <source>
        <dbReference type="ARBA" id="ARBA00004243"/>
    </source>
</evidence>
<evidence type="ECO:0000256" key="5">
    <source>
        <dbReference type="ARBA" id="ARBA00023136"/>
    </source>
</evidence>
<proteinExistence type="inferred from homology"/>
<dbReference type="NCBIfam" id="NF003465">
    <property type="entry name" value="PRK05089.1"/>
    <property type="match status" value="1"/>
</dbReference>
<evidence type="ECO:0000256" key="1">
    <source>
        <dbReference type="ARBA" id="ARBA00004007"/>
    </source>
</evidence>
<keyword evidence="7" id="KW-1185">Reference proteome</keyword>
<evidence type="ECO:0000313" key="8">
    <source>
        <dbReference type="RefSeq" id="XP_002734867.1"/>
    </source>
</evidence>
<dbReference type="RefSeq" id="XP_002734867.1">
    <property type="nucleotide sequence ID" value="XM_002734821.2"/>
</dbReference>
<dbReference type="HAMAP" id="MF_00155">
    <property type="entry name" value="CtaG"/>
    <property type="match status" value="1"/>
</dbReference>
<comment type="subcellular location">
    <subcellularLocation>
        <location evidence="2">Mitochondrion inner membrane</location>
        <topology evidence="2">Single-pass membrane protein</topology>
        <orientation evidence="2">Intermembrane side</orientation>
    </subcellularLocation>
</comment>
<dbReference type="SUPFAM" id="SSF110111">
    <property type="entry name" value="Ctag/Cox11"/>
    <property type="match status" value="1"/>
</dbReference>
<dbReference type="Gene3D" id="2.60.370.10">
    <property type="entry name" value="Ctag/Cox11"/>
    <property type="match status" value="1"/>
</dbReference>
<gene>
    <name evidence="8" type="primary">LOC100375271</name>
</gene>
<protein>
    <submittedName>
        <fullName evidence="8">Cytochrome c oxidase assembly protein COX11, mitochondrial-like</fullName>
    </submittedName>
</protein>
<evidence type="ECO:0000256" key="6">
    <source>
        <dbReference type="SAM" id="Phobius"/>
    </source>
</evidence>
<dbReference type="GeneID" id="100375271"/>
<keyword evidence="3 6" id="KW-0812">Transmembrane</keyword>
<evidence type="ECO:0000313" key="7">
    <source>
        <dbReference type="Proteomes" id="UP000694865"/>
    </source>
</evidence>
<evidence type="ECO:0000256" key="3">
    <source>
        <dbReference type="ARBA" id="ARBA00022692"/>
    </source>
</evidence>
<keyword evidence="4 6" id="KW-1133">Transmembrane helix</keyword>